<sequence>MSGIPNFSRIRQPLCRIINHPKINLRRDLANKPKEFSSKSKYGNFAKYALLTAASTGIGIGLYKFSYNQFYSHQPLNVNYIKNGNGSLRQHFNFIDKVVKKCESSVVYIEIKDPTKLDPETGKPGTASNGSGFFISDDGWILTNAHVVINKPQSMIMVMLQDGSSYQAAVEDADMNIDLAVLKIQCNHKLPFLRLGKSADVSTGEWVIALGSPLSLSHSVTAGVVSSVNRGAQELGLQNFSMRYIQTDAAITFGNSGGPLVNLDGD</sequence>
<protein>
    <recommendedName>
        <fullName evidence="5">Serine protease</fullName>
    </recommendedName>
</protein>
<accession>A0A8K0D9Q1</accession>
<dbReference type="InterPro" id="IPR001940">
    <property type="entry name" value="Peptidase_S1C"/>
</dbReference>
<dbReference type="PRINTS" id="PR00834">
    <property type="entry name" value="PROTEASES2C"/>
</dbReference>
<feature type="non-terminal residue" evidence="3">
    <location>
        <position position="1"/>
    </location>
</feature>
<proteinExistence type="inferred from homology"/>
<dbReference type="GO" id="GO:0004252">
    <property type="term" value="F:serine-type endopeptidase activity"/>
    <property type="evidence" value="ECO:0007669"/>
    <property type="project" value="InterPro"/>
</dbReference>
<comment type="caution">
    <text evidence="3">The sequence shown here is derived from an EMBL/GenBank/DDBJ whole genome shotgun (WGS) entry which is preliminary data.</text>
</comment>
<dbReference type="PANTHER" id="PTHR22939:SF129">
    <property type="entry name" value="SERINE PROTEASE HTRA2, MITOCHONDRIAL"/>
    <property type="match status" value="1"/>
</dbReference>
<evidence type="ECO:0008006" key="5">
    <source>
        <dbReference type="Google" id="ProtNLM"/>
    </source>
</evidence>
<evidence type="ECO:0000313" key="4">
    <source>
        <dbReference type="Proteomes" id="UP000801492"/>
    </source>
</evidence>
<organism evidence="3 4">
    <name type="scientific">Ignelater luminosus</name>
    <name type="common">Cucubano</name>
    <name type="synonym">Pyrophorus luminosus</name>
    <dbReference type="NCBI Taxonomy" id="2038154"/>
    <lineage>
        <taxon>Eukaryota</taxon>
        <taxon>Metazoa</taxon>
        <taxon>Ecdysozoa</taxon>
        <taxon>Arthropoda</taxon>
        <taxon>Hexapoda</taxon>
        <taxon>Insecta</taxon>
        <taxon>Pterygota</taxon>
        <taxon>Neoptera</taxon>
        <taxon>Endopterygota</taxon>
        <taxon>Coleoptera</taxon>
        <taxon>Polyphaga</taxon>
        <taxon>Elateriformia</taxon>
        <taxon>Elateroidea</taxon>
        <taxon>Elateridae</taxon>
        <taxon>Agrypninae</taxon>
        <taxon>Pyrophorini</taxon>
        <taxon>Ignelater</taxon>
    </lineage>
</organism>
<comment type="similarity">
    <text evidence="1">Belongs to the peptidase S1C family.</text>
</comment>
<evidence type="ECO:0000256" key="2">
    <source>
        <dbReference type="ARBA" id="ARBA00022825"/>
    </source>
</evidence>
<dbReference type="InterPro" id="IPR009003">
    <property type="entry name" value="Peptidase_S1_PA"/>
</dbReference>
<dbReference type="PANTHER" id="PTHR22939">
    <property type="entry name" value="SERINE PROTEASE FAMILY S1C HTRA-RELATED"/>
    <property type="match status" value="1"/>
</dbReference>
<dbReference type="GO" id="GO:0043065">
    <property type="term" value="P:positive regulation of apoptotic process"/>
    <property type="evidence" value="ECO:0007669"/>
    <property type="project" value="TreeGrafter"/>
</dbReference>
<dbReference type="GO" id="GO:0012501">
    <property type="term" value="P:programmed cell death"/>
    <property type="evidence" value="ECO:0007669"/>
    <property type="project" value="TreeGrafter"/>
</dbReference>
<dbReference type="Gene3D" id="2.40.10.120">
    <property type="match status" value="1"/>
</dbReference>
<keyword evidence="2" id="KW-0720">Serine protease</keyword>
<dbReference type="OrthoDB" id="4217619at2759"/>
<keyword evidence="2" id="KW-0645">Protease</keyword>
<name>A0A8K0D9Q1_IGNLU</name>
<keyword evidence="4" id="KW-1185">Reference proteome</keyword>
<reference evidence="3" key="1">
    <citation type="submission" date="2019-08" db="EMBL/GenBank/DDBJ databases">
        <title>The genome of the North American firefly Photinus pyralis.</title>
        <authorList>
            <consortium name="Photinus pyralis genome working group"/>
            <person name="Fallon T.R."/>
            <person name="Sander Lower S.E."/>
            <person name="Weng J.-K."/>
        </authorList>
    </citation>
    <scope>NUCLEOTIDE SEQUENCE</scope>
    <source>
        <strain evidence="3">TRF0915ILg1</strain>
        <tissue evidence="3">Whole body</tissue>
    </source>
</reference>
<keyword evidence="2" id="KW-0378">Hydrolase</keyword>
<dbReference type="Proteomes" id="UP000801492">
    <property type="component" value="Unassembled WGS sequence"/>
</dbReference>
<evidence type="ECO:0000313" key="3">
    <source>
        <dbReference type="EMBL" id="KAF2902063.1"/>
    </source>
</evidence>
<dbReference type="EMBL" id="VTPC01001403">
    <property type="protein sequence ID" value="KAF2902063.1"/>
    <property type="molecule type" value="Genomic_DNA"/>
</dbReference>
<gene>
    <name evidence="3" type="ORF">ILUMI_04117</name>
</gene>
<dbReference type="Pfam" id="PF13365">
    <property type="entry name" value="Trypsin_2"/>
    <property type="match status" value="1"/>
</dbReference>
<dbReference type="AlphaFoldDB" id="A0A8K0D9Q1"/>
<evidence type="ECO:0000256" key="1">
    <source>
        <dbReference type="ARBA" id="ARBA00010541"/>
    </source>
</evidence>
<dbReference type="SUPFAM" id="SSF50494">
    <property type="entry name" value="Trypsin-like serine proteases"/>
    <property type="match status" value="1"/>
</dbReference>
<dbReference type="GO" id="GO:0006508">
    <property type="term" value="P:proteolysis"/>
    <property type="evidence" value="ECO:0007669"/>
    <property type="project" value="InterPro"/>
</dbReference>